<proteinExistence type="inferred from homology"/>
<keyword evidence="13" id="KW-1185">Reference proteome</keyword>
<dbReference type="Pfam" id="PF13715">
    <property type="entry name" value="CarbopepD_reg_2"/>
    <property type="match status" value="1"/>
</dbReference>
<dbReference type="Proteomes" id="UP001176806">
    <property type="component" value="Unassembled WGS sequence"/>
</dbReference>
<evidence type="ECO:0000256" key="1">
    <source>
        <dbReference type="ARBA" id="ARBA00004571"/>
    </source>
</evidence>
<dbReference type="Pfam" id="PF07715">
    <property type="entry name" value="Plug"/>
    <property type="match status" value="1"/>
</dbReference>
<dbReference type="InterPro" id="IPR012910">
    <property type="entry name" value="Plug_dom"/>
</dbReference>
<protein>
    <submittedName>
        <fullName evidence="12">SusC/RagA family TonB-linked outer membrane protein</fullName>
    </submittedName>
</protein>
<accession>A0ABT8WVE8</accession>
<keyword evidence="6 8" id="KW-0472">Membrane</keyword>
<dbReference type="InterPro" id="IPR023996">
    <property type="entry name" value="TonB-dep_OMP_SusC/RagA"/>
</dbReference>
<evidence type="ECO:0000313" key="12">
    <source>
        <dbReference type="EMBL" id="MDO5977069.1"/>
    </source>
</evidence>
<dbReference type="Gene3D" id="2.170.130.10">
    <property type="entry name" value="TonB-dependent receptor, plug domain"/>
    <property type="match status" value="1"/>
</dbReference>
<evidence type="ECO:0000259" key="11">
    <source>
        <dbReference type="Pfam" id="PF07715"/>
    </source>
</evidence>
<gene>
    <name evidence="12" type="ORF">Q4Q40_22970</name>
</gene>
<keyword evidence="10" id="KW-1133">Transmembrane helix</keyword>
<evidence type="ECO:0000256" key="7">
    <source>
        <dbReference type="ARBA" id="ARBA00023237"/>
    </source>
</evidence>
<dbReference type="Gene3D" id="2.40.170.20">
    <property type="entry name" value="TonB-dependent receptor, beta-barrel domain"/>
    <property type="match status" value="1"/>
</dbReference>
<dbReference type="PANTHER" id="PTHR30069">
    <property type="entry name" value="TONB-DEPENDENT OUTER MEMBRANE RECEPTOR"/>
    <property type="match status" value="1"/>
</dbReference>
<dbReference type="InterPro" id="IPR023997">
    <property type="entry name" value="TonB-dep_OMP_SusC/RagA_CS"/>
</dbReference>
<organism evidence="12 13">
    <name type="scientific">Flavivirga jejuensis</name>
    <dbReference type="NCBI Taxonomy" id="870487"/>
    <lineage>
        <taxon>Bacteria</taxon>
        <taxon>Pseudomonadati</taxon>
        <taxon>Bacteroidota</taxon>
        <taxon>Flavobacteriia</taxon>
        <taxon>Flavobacteriales</taxon>
        <taxon>Flavobacteriaceae</taxon>
        <taxon>Flavivirga</taxon>
    </lineage>
</organism>
<dbReference type="EMBL" id="JAUOEL010000011">
    <property type="protein sequence ID" value="MDO5977069.1"/>
    <property type="molecule type" value="Genomic_DNA"/>
</dbReference>
<dbReference type="NCBIfam" id="TIGR04056">
    <property type="entry name" value="OMP_RagA_SusC"/>
    <property type="match status" value="1"/>
</dbReference>
<feature type="transmembrane region" description="Helical" evidence="10">
    <location>
        <begin position="43"/>
        <end position="64"/>
    </location>
</feature>
<dbReference type="NCBIfam" id="TIGR04057">
    <property type="entry name" value="SusC_RagA_signa"/>
    <property type="match status" value="1"/>
</dbReference>
<dbReference type="PROSITE" id="PS52016">
    <property type="entry name" value="TONB_DEPENDENT_REC_3"/>
    <property type="match status" value="1"/>
</dbReference>
<keyword evidence="2 8" id="KW-0813">Transport</keyword>
<dbReference type="SUPFAM" id="SSF56935">
    <property type="entry name" value="Porins"/>
    <property type="match status" value="1"/>
</dbReference>
<dbReference type="PANTHER" id="PTHR30069:SF29">
    <property type="entry name" value="HEMOGLOBIN AND HEMOGLOBIN-HAPTOGLOBIN-BINDING PROTEIN 1-RELATED"/>
    <property type="match status" value="1"/>
</dbReference>
<dbReference type="InterPro" id="IPR037066">
    <property type="entry name" value="Plug_dom_sf"/>
</dbReference>
<dbReference type="Gene3D" id="2.60.40.1120">
    <property type="entry name" value="Carboxypeptidase-like, regulatory domain"/>
    <property type="match status" value="1"/>
</dbReference>
<evidence type="ECO:0000256" key="3">
    <source>
        <dbReference type="ARBA" id="ARBA00022452"/>
    </source>
</evidence>
<feature type="region of interest" description="Disordered" evidence="9">
    <location>
        <begin position="630"/>
        <end position="659"/>
    </location>
</feature>
<evidence type="ECO:0000256" key="8">
    <source>
        <dbReference type="PROSITE-ProRule" id="PRU01360"/>
    </source>
</evidence>
<keyword evidence="5" id="KW-0732">Signal</keyword>
<evidence type="ECO:0000256" key="6">
    <source>
        <dbReference type="ARBA" id="ARBA00023136"/>
    </source>
</evidence>
<name>A0ABT8WVE8_9FLAO</name>
<comment type="subcellular location">
    <subcellularLocation>
        <location evidence="1 8">Cell outer membrane</location>
        <topology evidence="1 8">Multi-pass membrane protein</topology>
    </subcellularLocation>
</comment>
<evidence type="ECO:0000256" key="5">
    <source>
        <dbReference type="ARBA" id="ARBA00022729"/>
    </source>
</evidence>
<feature type="domain" description="TonB-dependent receptor plug" evidence="11">
    <location>
        <begin position="253"/>
        <end position="390"/>
    </location>
</feature>
<dbReference type="SUPFAM" id="SSF49464">
    <property type="entry name" value="Carboxypeptidase regulatory domain-like"/>
    <property type="match status" value="1"/>
</dbReference>
<feature type="compositionally biased region" description="Polar residues" evidence="9">
    <location>
        <begin position="630"/>
        <end position="648"/>
    </location>
</feature>
<evidence type="ECO:0000256" key="10">
    <source>
        <dbReference type="SAM" id="Phobius"/>
    </source>
</evidence>
<comment type="similarity">
    <text evidence="8">Belongs to the TonB-dependent receptor family.</text>
</comment>
<evidence type="ECO:0000256" key="9">
    <source>
        <dbReference type="SAM" id="MobiDB-lite"/>
    </source>
</evidence>
<evidence type="ECO:0000256" key="2">
    <source>
        <dbReference type="ARBA" id="ARBA00022448"/>
    </source>
</evidence>
<dbReference type="InterPro" id="IPR036942">
    <property type="entry name" value="Beta-barrel_TonB_sf"/>
</dbReference>
<keyword evidence="4 8" id="KW-0812">Transmembrane</keyword>
<evidence type="ECO:0000313" key="13">
    <source>
        <dbReference type="Proteomes" id="UP001176806"/>
    </source>
</evidence>
<keyword evidence="3 8" id="KW-1134">Transmembrane beta strand</keyword>
<comment type="caution">
    <text evidence="12">The sequence shown here is derived from an EMBL/GenBank/DDBJ whole genome shotgun (WGS) entry which is preliminary data.</text>
</comment>
<dbReference type="InterPro" id="IPR039426">
    <property type="entry name" value="TonB-dep_rcpt-like"/>
</dbReference>
<sequence>MPSQNTCLKNNDSVLTVFMLRIERSQMTPDMTNTLKHDVSGQLFFKIMMRTFVFLFCTAIFGLVPKHVLSQNNKIVIDVDKKIAINEVFSIIKKQTDYMFVYHQDLFTGIPKIKLKKGTIRLSKLLNMSIPSGTINVVFGANNTILLTSETKHIKQQLRVSGTVTEEATGLPLVGVTVYIKGTSKGVVSDLDGHYTITVPADPTHVLVFSSMGFETREITVSNQSTINISLKESVSTLDEVVINAGYYNTSERERTGSISKIAAKDIEKQPVSNPLAAMQGHLSGVQITQNTGVSGGNFRIRIRGSNFLDLLPNTGGPNIATERNNPLYIIDGVPYSSNTLTERDISANIHTNFGVSPLNTINPANIKSIEVLKDADATAIYGSRGANGVVLITTKKGRVGKTQIKANVTAGIGKVTRFDDLMNTEQYLDMRIEALKNDGYTLETILDTDENFEGNNPDLYAWDPNRYTNWQKVLLGGTAFRQSAQLSFSGGSESTQFLLSGMHSSTGNVFPGDLTYKNVSVHVSLNHKSKDARFKLSTSANYGSDTNDLPTQDLTNRAVTLAPNAPALYDDQGNLNWENGTWGNPLAFTKQAYNLASYSLIANTTLSFRPIPSLELKTNLGHTQNHLEAYTTNPRSGRDPNTTEGQDSSTSSISTNRGSDRSWIIEPQINWEHQWQDTRFKVLLGTTFQQNIKQQLYLNASNFPSDDLLHSLTAAETREIIVDTESQYKYHAVFGRLNINVKDKYIFNLTGRRDGSSRFGSGKQFGIFGAIGASWLFSEENFLKDHALLSFGKLRGSYGLTGSDNVGDYVFYDAYRSSGVTYNGSSLGPVRLFNPDLAWGTNIKQEIALELGFFKDRVFMTTAWYRNRSSNQLISVPLSLTTGFSNFDDNFDAVVQNMGVELDIRTKNIEGNAFKWNTTFNISANRNKLVSFPGLEDSPYASSLKIGKPIGIQQLYHFLGVNSETGLWEFEDYNNDGTIDGDDNQLVVDYTPKFTGGLGNIFSYKNLQLNVFFQFTKQNAVNHLRAGLLNLGNVNQNMPISILDRWQQPGDQSPIQRYFVINSEALNTTDRYVFSNAVISDASFIRLRSLSLAYQLPKEITKGLGVNVYFQGQNLFIITDYDGVDPEVPGARTLPPLRQFTLGLDVTF</sequence>
<evidence type="ECO:0000256" key="4">
    <source>
        <dbReference type="ARBA" id="ARBA00022692"/>
    </source>
</evidence>
<keyword evidence="7 8" id="KW-0998">Cell outer membrane</keyword>
<reference evidence="12" key="1">
    <citation type="submission" date="2023-07" db="EMBL/GenBank/DDBJ databases">
        <title>Two novel species in the genus Flavivirga.</title>
        <authorList>
            <person name="Kwon K."/>
        </authorList>
    </citation>
    <scope>NUCLEOTIDE SEQUENCE</scope>
    <source>
        <strain evidence="12">KACC 14158</strain>
    </source>
</reference>
<dbReference type="InterPro" id="IPR008969">
    <property type="entry name" value="CarboxyPept-like_regulatory"/>
</dbReference>